<dbReference type="Proteomes" id="UP000231436">
    <property type="component" value="Unassembled WGS sequence"/>
</dbReference>
<evidence type="ECO:0000256" key="4">
    <source>
        <dbReference type="SAM" id="SignalP"/>
    </source>
</evidence>
<evidence type="ECO:0000313" key="5">
    <source>
        <dbReference type="EMBL" id="PJE76573.1"/>
    </source>
</evidence>
<dbReference type="InterPro" id="IPR029063">
    <property type="entry name" value="SAM-dependent_MTases_sf"/>
</dbReference>
<keyword evidence="1" id="KW-0489">Methyltransferase</keyword>
<dbReference type="EMBL" id="PFEU01000018">
    <property type="protein sequence ID" value="PJE76573.1"/>
    <property type="molecule type" value="Genomic_DNA"/>
</dbReference>
<gene>
    <name evidence="5" type="ORF">COV05_04360</name>
</gene>
<dbReference type="PANTHER" id="PTHR13610">
    <property type="entry name" value="METHYLTRANSFERASE DOMAIN-CONTAINING PROTEIN"/>
    <property type="match status" value="1"/>
</dbReference>
<feature type="chain" id="PRO_5014676526" description="SAM-dependent methyltransferase" evidence="4">
    <location>
        <begin position="21"/>
        <end position="170"/>
    </location>
</feature>
<dbReference type="SUPFAM" id="SSF53335">
    <property type="entry name" value="S-adenosyl-L-methionine-dependent methyltransferases"/>
    <property type="match status" value="1"/>
</dbReference>
<proteinExistence type="predicted"/>
<name>A0A2M8LGK1_9BACT</name>
<accession>A0A2M8LGK1</accession>
<feature type="signal peptide" evidence="4">
    <location>
        <begin position="1"/>
        <end position="20"/>
    </location>
</feature>
<dbReference type="CDD" id="cd02440">
    <property type="entry name" value="AdoMet_MTases"/>
    <property type="match status" value="1"/>
</dbReference>
<evidence type="ECO:0000256" key="3">
    <source>
        <dbReference type="ARBA" id="ARBA00022691"/>
    </source>
</evidence>
<keyword evidence="3" id="KW-0949">S-adenosyl-L-methionine</keyword>
<evidence type="ECO:0008006" key="7">
    <source>
        <dbReference type="Google" id="ProtNLM"/>
    </source>
</evidence>
<dbReference type="Gene3D" id="3.40.50.150">
    <property type="entry name" value="Vaccinia Virus protein VP39"/>
    <property type="match status" value="1"/>
</dbReference>
<dbReference type="AlphaFoldDB" id="A0A2M8LGK1"/>
<organism evidence="5 6">
    <name type="scientific">Candidatus Uhrbacteria bacterium CG10_big_fil_rev_8_21_14_0_10_48_16</name>
    <dbReference type="NCBI Taxonomy" id="1975038"/>
    <lineage>
        <taxon>Bacteria</taxon>
        <taxon>Candidatus Uhriibacteriota</taxon>
    </lineage>
</organism>
<evidence type="ECO:0000313" key="6">
    <source>
        <dbReference type="Proteomes" id="UP000231436"/>
    </source>
</evidence>
<comment type="caution">
    <text evidence="5">The sequence shown here is derived from an EMBL/GenBank/DDBJ whole genome shotgun (WGS) entry which is preliminary data.</text>
</comment>
<dbReference type="PANTHER" id="PTHR13610:SF11">
    <property type="entry name" value="METHYLTRANSFERASE DOMAIN-CONTAINING PROTEIN"/>
    <property type="match status" value="1"/>
</dbReference>
<keyword evidence="4" id="KW-0732">Signal</keyword>
<evidence type="ECO:0000256" key="2">
    <source>
        <dbReference type="ARBA" id="ARBA00022679"/>
    </source>
</evidence>
<dbReference type="GO" id="GO:0032259">
    <property type="term" value="P:methylation"/>
    <property type="evidence" value="ECO:0007669"/>
    <property type="project" value="UniProtKB-KW"/>
</dbReference>
<evidence type="ECO:0000256" key="1">
    <source>
        <dbReference type="ARBA" id="ARBA00022603"/>
    </source>
</evidence>
<dbReference type="InterPro" id="IPR026170">
    <property type="entry name" value="FAM173A/B"/>
</dbReference>
<protein>
    <recommendedName>
        <fullName evidence="7">SAM-dependent methyltransferase</fullName>
    </recommendedName>
</protein>
<keyword evidence="2" id="KW-0808">Transferase</keyword>
<sequence>MYWQILLVLSLILLSSAAYAGMQGAPWVPTWKRDVKRVSKLLDLQSGESFVELGCGNARVCRHLKKEQPDAHVVGVELSVLQCGVGWLQNRLAGSGVQMKLQNAFKHNLSDYDALYLFLMPETYEKIRPKLERELKPGSRVVSYVWPIPGWEAVQIDELEGAPKLFLYQR</sequence>
<dbReference type="GO" id="GO:0016279">
    <property type="term" value="F:protein-lysine N-methyltransferase activity"/>
    <property type="evidence" value="ECO:0007669"/>
    <property type="project" value="InterPro"/>
</dbReference>
<reference evidence="6" key="1">
    <citation type="submission" date="2017-09" db="EMBL/GenBank/DDBJ databases">
        <title>Depth-based differentiation of microbial function through sediment-hosted aquifers and enrichment of novel symbionts in the deep terrestrial subsurface.</title>
        <authorList>
            <person name="Probst A.J."/>
            <person name="Ladd B."/>
            <person name="Jarett J.K."/>
            <person name="Geller-Mcgrath D.E."/>
            <person name="Sieber C.M.K."/>
            <person name="Emerson J.B."/>
            <person name="Anantharaman K."/>
            <person name="Thomas B.C."/>
            <person name="Malmstrom R."/>
            <person name="Stieglmeier M."/>
            <person name="Klingl A."/>
            <person name="Woyke T."/>
            <person name="Ryan C.M."/>
            <person name="Banfield J.F."/>
        </authorList>
    </citation>
    <scope>NUCLEOTIDE SEQUENCE [LARGE SCALE GENOMIC DNA]</scope>
</reference>